<dbReference type="GO" id="GO:0004620">
    <property type="term" value="F:phospholipase activity"/>
    <property type="evidence" value="ECO:0007669"/>
    <property type="project" value="TreeGrafter"/>
</dbReference>
<dbReference type="PANTHER" id="PTHR32176">
    <property type="entry name" value="XYLOSE ISOMERASE"/>
    <property type="match status" value="1"/>
</dbReference>
<dbReference type="Proteomes" id="UP000197138">
    <property type="component" value="Unassembled WGS sequence"/>
</dbReference>
<gene>
    <name evidence="2" type="ORF">CDL15_Pgr014576</name>
</gene>
<reference evidence="3" key="1">
    <citation type="journal article" date="2017" name="Plant J.">
        <title>The pomegranate (Punica granatum L.) genome and the genomics of punicalagin biosynthesis.</title>
        <authorList>
            <person name="Qin G."/>
            <person name="Xu C."/>
            <person name="Ming R."/>
            <person name="Tang H."/>
            <person name="Guyot R."/>
            <person name="Kramer E.M."/>
            <person name="Hu Y."/>
            <person name="Yi X."/>
            <person name="Qi Y."/>
            <person name="Xu X."/>
            <person name="Gao Z."/>
            <person name="Pan H."/>
            <person name="Jian J."/>
            <person name="Tian Y."/>
            <person name="Yue Z."/>
            <person name="Xu Y."/>
        </authorList>
    </citation>
    <scope>NUCLEOTIDE SEQUENCE [LARGE SCALE GENOMIC DNA]</scope>
    <source>
        <strain evidence="3">cv. Dabenzi</strain>
    </source>
</reference>
<sequence>MLGEATANVRQSWRRAGLPPAGNFPGHQHLQAGLNLLPRPPQNPQPRRIIPAAKVVKAVSGPKYNWKYLHMIVQEKLGSMSSRSIVEGECLRVKRKLELDAMLLDVCISTSAALTYLPEHYFETKDQDGKVQELNMIDGGVAATNLTLVVMGEVTKAITEGCSDFFAIQPMDCMRFLVISLGSGSGK</sequence>
<dbReference type="Gene3D" id="3.40.1090.10">
    <property type="entry name" value="Cytosolic phospholipase A2 catalytic domain"/>
    <property type="match status" value="1"/>
</dbReference>
<proteinExistence type="predicted"/>
<dbReference type="PANTHER" id="PTHR32176:SF120">
    <property type="entry name" value="PATATIN"/>
    <property type="match status" value="1"/>
</dbReference>
<dbReference type="InterPro" id="IPR016035">
    <property type="entry name" value="Acyl_Trfase/lysoPLipase"/>
</dbReference>
<evidence type="ECO:0008006" key="4">
    <source>
        <dbReference type="Google" id="ProtNLM"/>
    </source>
</evidence>
<accession>A0A218WED7</accession>
<dbReference type="EMBL" id="MTKT01004609">
    <property type="protein sequence ID" value="OWM70903.1"/>
    <property type="molecule type" value="Genomic_DNA"/>
</dbReference>
<dbReference type="GO" id="GO:0016042">
    <property type="term" value="P:lipid catabolic process"/>
    <property type="evidence" value="ECO:0007669"/>
    <property type="project" value="UniProtKB-KW"/>
</dbReference>
<dbReference type="AlphaFoldDB" id="A0A218WED7"/>
<protein>
    <recommendedName>
        <fullName evidence="4">PNPLA domain-containing protein</fullName>
    </recommendedName>
</protein>
<name>A0A218WED7_PUNGR</name>
<keyword evidence="1" id="KW-0442">Lipid degradation</keyword>
<dbReference type="SUPFAM" id="SSF52151">
    <property type="entry name" value="FabD/lysophospholipase-like"/>
    <property type="match status" value="1"/>
</dbReference>
<evidence type="ECO:0000313" key="2">
    <source>
        <dbReference type="EMBL" id="OWM70903.1"/>
    </source>
</evidence>
<evidence type="ECO:0000313" key="3">
    <source>
        <dbReference type="Proteomes" id="UP000197138"/>
    </source>
</evidence>
<dbReference type="GO" id="GO:0047372">
    <property type="term" value="F:monoacylglycerol lipase activity"/>
    <property type="evidence" value="ECO:0007669"/>
    <property type="project" value="TreeGrafter"/>
</dbReference>
<organism evidence="2 3">
    <name type="scientific">Punica granatum</name>
    <name type="common">Pomegranate</name>
    <dbReference type="NCBI Taxonomy" id="22663"/>
    <lineage>
        <taxon>Eukaryota</taxon>
        <taxon>Viridiplantae</taxon>
        <taxon>Streptophyta</taxon>
        <taxon>Embryophyta</taxon>
        <taxon>Tracheophyta</taxon>
        <taxon>Spermatophyta</taxon>
        <taxon>Magnoliopsida</taxon>
        <taxon>eudicotyledons</taxon>
        <taxon>Gunneridae</taxon>
        <taxon>Pentapetalae</taxon>
        <taxon>rosids</taxon>
        <taxon>malvids</taxon>
        <taxon>Myrtales</taxon>
        <taxon>Lythraceae</taxon>
        <taxon>Punica</taxon>
    </lineage>
</organism>
<keyword evidence="1" id="KW-0443">Lipid metabolism</keyword>
<evidence type="ECO:0000256" key="1">
    <source>
        <dbReference type="ARBA" id="ARBA00022963"/>
    </source>
</evidence>
<comment type="caution">
    <text evidence="2">The sequence shown here is derived from an EMBL/GenBank/DDBJ whole genome shotgun (WGS) entry which is preliminary data.</text>
</comment>